<evidence type="ECO:0000313" key="2">
    <source>
        <dbReference type="Proteomes" id="UP000218595"/>
    </source>
</evidence>
<proteinExistence type="predicted"/>
<organism evidence="1 2">
    <name type="scientific">Pseudomonas izuensis</name>
    <dbReference type="NCBI Taxonomy" id="2684212"/>
    <lineage>
        <taxon>Bacteria</taxon>
        <taxon>Pseudomonadati</taxon>
        <taxon>Pseudomonadota</taxon>
        <taxon>Gammaproteobacteria</taxon>
        <taxon>Pseudomonadales</taxon>
        <taxon>Pseudomonadaceae</taxon>
        <taxon>Pseudomonas</taxon>
    </lineage>
</organism>
<evidence type="ECO:0000313" key="1">
    <source>
        <dbReference type="EMBL" id="BCX70635.1"/>
    </source>
</evidence>
<keyword evidence="2" id="KW-1185">Reference proteome</keyword>
<gene>
    <name evidence="1" type="ORF">LAB08_R53130</name>
</gene>
<dbReference type="Proteomes" id="UP000218595">
    <property type="component" value="Chromosome"/>
</dbReference>
<reference evidence="1 2" key="1">
    <citation type="submission" date="2016-04" db="EMBL/GenBank/DDBJ databases">
        <title>Complete genome sequence of Pseudomonas sp. LAB-08 isolated from TCE contaminated aquifer soil.</title>
        <authorList>
            <person name="Dohra H."/>
            <person name="Suzuki K."/>
            <person name="Fatma A."/>
            <person name="Inuzuka Y."/>
            <person name="Honjo M."/>
            <person name="Tashiro Y."/>
            <person name="Futamata H."/>
        </authorList>
    </citation>
    <scope>NUCLEOTIDE SEQUENCE [LARGE SCALE GENOMIC DNA]</scope>
    <source>
        <strain evidence="1 2">LAB-08</strain>
    </source>
</reference>
<name>A0ABM7RXQ1_9PSED</name>
<sequence>MRSFNALLARTTVITPCLASIRTLHTAGITVPLAE</sequence>
<protein>
    <submittedName>
        <fullName evidence="1">Uncharacterized protein</fullName>
    </submittedName>
</protein>
<dbReference type="EMBL" id="AP017423">
    <property type="protein sequence ID" value="BCX70635.1"/>
    <property type="molecule type" value="Genomic_DNA"/>
</dbReference>
<accession>A0ABM7RXQ1</accession>